<evidence type="ECO:0000313" key="3">
    <source>
        <dbReference type="EMBL" id="KAG6697666.1"/>
    </source>
</evidence>
<evidence type="ECO:0000313" key="2">
    <source>
        <dbReference type="EMBL" id="KAG6643408.1"/>
    </source>
</evidence>
<protein>
    <recommendedName>
        <fullName evidence="1">FCP1 homology domain-containing protein</fullName>
    </recommendedName>
</protein>
<reference evidence="3" key="2">
    <citation type="submission" date="2021-01" db="EMBL/GenBank/DDBJ databases">
        <authorList>
            <person name="Lovell J.T."/>
            <person name="Bentley N."/>
            <person name="Bhattarai G."/>
            <person name="Jenkins J.W."/>
            <person name="Sreedasyam A."/>
            <person name="Alarcon Y."/>
            <person name="Bock C."/>
            <person name="Boston L."/>
            <person name="Carlson J."/>
            <person name="Cervantes K."/>
            <person name="Clermont K."/>
            <person name="Krom N."/>
            <person name="Kubenka K."/>
            <person name="Mamidi S."/>
            <person name="Mattison C."/>
            <person name="Monteros M."/>
            <person name="Pisani C."/>
            <person name="Plott C."/>
            <person name="Rajasekar S."/>
            <person name="Rhein H.S."/>
            <person name="Rohla C."/>
            <person name="Song M."/>
            <person name="Hilaire R.S."/>
            <person name="Shu S."/>
            <person name="Wells L."/>
            <person name="Wang X."/>
            <person name="Webber J."/>
            <person name="Heerema R.J."/>
            <person name="Klein P."/>
            <person name="Conner P."/>
            <person name="Grauke L."/>
            <person name="Grimwood J."/>
            <person name="Schmutz J."/>
            <person name="Randall J.J."/>
        </authorList>
    </citation>
    <scope>NUCLEOTIDE SEQUENCE</scope>
    <source>
        <tissue evidence="3">Leaf</tissue>
    </source>
</reference>
<evidence type="ECO:0000313" key="4">
    <source>
        <dbReference type="Proteomes" id="UP000811609"/>
    </source>
</evidence>
<dbReference type="InterPro" id="IPR004274">
    <property type="entry name" value="FCP1_dom"/>
</dbReference>
<dbReference type="NCBIfam" id="TIGR02251">
    <property type="entry name" value="HIF-SF_euk"/>
    <property type="match status" value="1"/>
</dbReference>
<feature type="domain" description="FCP1 homology" evidence="1">
    <location>
        <begin position="108"/>
        <end position="288"/>
    </location>
</feature>
<gene>
    <name evidence="2" type="ORF">CIPAW_09G209600</name>
    <name evidence="3" type="ORF">I3842_09G212500</name>
</gene>
<dbReference type="PROSITE" id="PS50969">
    <property type="entry name" value="FCP1"/>
    <property type="match status" value="1"/>
</dbReference>
<dbReference type="CDD" id="cd07521">
    <property type="entry name" value="HAD_FCP1-like"/>
    <property type="match status" value="1"/>
</dbReference>
<keyword evidence="4" id="KW-1185">Reference proteome</keyword>
<dbReference type="InterPro" id="IPR050365">
    <property type="entry name" value="TIM50"/>
</dbReference>
<dbReference type="EMBL" id="CM031833">
    <property type="protein sequence ID" value="KAG6697666.1"/>
    <property type="molecule type" value="Genomic_DNA"/>
</dbReference>
<name>A0A8T1PMQ3_CARIL</name>
<evidence type="ECO:0000259" key="1">
    <source>
        <dbReference type="PROSITE" id="PS50969"/>
    </source>
</evidence>
<dbReference type="Pfam" id="PF03031">
    <property type="entry name" value="NIF"/>
    <property type="match status" value="1"/>
</dbReference>
<dbReference type="FunFam" id="3.40.50.1000:FF:000112">
    <property type="entry name" value="CTD small phosphatase-like protein 2"/>
    <property type="match status" value="1"/>
</dbReference>
<dbReference type="Proteomes" id="UP000811246">
    <property type="component" value="Chromosome 9"/>
</dbReference>
<accession>A0A8T1PMQ3</accession>
<dbReference type="AlphaFoldDB" id="A0A8T1PMQ3"/>
<dbReference type="InterPro" id="IPR011948">
    <property type="entry name" value="Dullard_phosphatase"/>
</dbReference>
<dbReference type="GO" id="GO:0016791">
    <property type="term" value="F:phosphatase activity"/>
    <property type="evidence" value="ECO:0007669"/>
    <property type="project" value="InterPro"/>
</dbReference>
<proteinExistence type="predicted"/>
<dbReference type="Proteomes" id="UP000811609">
    <property type="component" value="Chromosome 9"/>
</dbReference>
<sequence>MAEMGQAEVEVRRPLQVWRALMDWVAFLLHIILQIVRGTPSVAQFVLSYMGLNRLPPLLATSSSSSSPSFKPLPLIELSLHDSSSPLAKARVSVDSCVGEDNGADDDHRIAKLTVVLDLDETLVCACETSCLPAIVRDQAIDAGLQWFEMQCVSSAKDLEGKEKVNYVTVFERPGLQEFLEQISEFADLVLFTAGLEDYARPLVDRIDAGNRFSLRLYRPSTSRTEYREHVKDLSCLSKDLCRVVIVDNNPFSFLLQPLNGIPCLPFSAGQPYDDQLLDVLLPLLKDLSLQEDVRPVLYERFHMPEWFRMQGLPVSG</sequence>
<reference evidence="2" key="1">
    <citation type="submission" date="2020-12" db="EMBL/GenBank/DDBJ databases">
        <title>WGS assembly of Carya illinoinensis cv. Pawnee.</title>
        <authorList>
            <person name="Platts A."/>
            <person name="Shu S."/>
            <person name="Wright S."/>
            <person name="Barry K."/>
            <person name="Edger P."/>
            <person name="Pires J.C."/>
            <person name="Schmutz J."/>
        </authorList>
    </citation>
    <scope>NUCLEOTIDE SEQUENCE</scope>
    <source>
        <tissue evidence="2">Leaf</tissue>
    </source>
</reference>
<dbReference type="EMBL" id="CM031817">
    <property type="protein sequence ID" value="KAG6643408.1"/>
    <property type="molecule type" value="Genomic_DNA"/>
</dbReference>
<organism evidence="2 4">
    <name type="scientific">Carya illinoinensis</name>
    <name type="common">Pecan</name>
    <dbReference type="NCBI Taxonomy" id="32201"/>
    <lineage>
        <taxon>Eukaryota</taxon>
        <taxon>Viridiplantae</taxon>
        <taxon>Streptophyta</taxon>
        <taxon>Embryophyta</taxon>
        <taxon>Tracheophyta</taxon>
        <taxon>Spermatophyta</taxon>
        <taxon>Magnoliopsida</taxon>
        <taxon>eudicotyledons</taxon>
        <taxon>Gunneridae</taxon>
        <taxon>Pentapetalae</taxon>
        <taxon>rosids</taxon>
        <taxon>fabids</taxon>
        <taxon>Fagales</taxon>
        <taxon>Juglandaceae</taxon>
        <taxon>Carya</taxon>
    </lineage>
</organism>
<dbReference type="SMART" id="SM00577">
    <property type="entry name" value="CPDc"/>
    <property type="match status" value="1"/>
</dbReference>
<comment type="caution">
    <text evidence="2">The sequence shown here is derived from an EMBL/GenBank/DDBJ whole genome shotgun (WGS) entry which is preliminary data.</text>
</comment>
<dbReference type="PANTHER" id="PTHR12210">
    <property type="entry name" value="DULLARD PROTEIN PHOSPHATASE"/>
    <property type="match status" value="1"/>
</dbReference>